<dbReference type="EMBL" id="JADCKQ010000002">
    <property type="protein sequence ID" value="MBI1492671.1"/>
    <property type="molecule type" value="Genomic_DNA"/>
</dbReference>
<gene>
    <name evidence="1" type="ORF">H1D41_03365</name>
</gene>
<reference evidence="1" key="1">
    <citation type="submission" date="2020-10" db="EMBL/GenBank/DDBJ databases">
        <title>Paenihalocynthiibacter styelae gen. nov., sp. nov., isolated from stalked sea squirt Styela clava.</title>
        <authorList>
            <person name="Kim Y.-O."/>
            <person name="Yoon J.-H."/>
        </authorList>
    </citation>
    <scope>NUCLEOTIDE SEQUENCE</scope>
    <source>
        <strain evidence="1">MYP1-1</strain>
    </source>
</reference>
<dbReference type="AlphaFoldDB" id="A0A8J7LNV2"/>
<keyword evidence="2" id="KW-1185">Reference proteome</keyword>
<name>A0A8J7LNV2_9RHOB</name>
<sequence length="285" mass="29827">MTGPQITYLPDGRLHLNHGPIDLVIMAEGPGARIGFDLATRRFQTALEELVAELPALRQATGTVRLAGQIARRMQVATQPHLPQFITPMAAVAGSVADEVLEAIKQAPGLTRAAVNNGGDIALYLTDTEQMNIAISSDTGEIWGKINLSGQDPIKGIATSGRGGRSLSMGIADSVTVLADTAASADAAATLIANSCDLPGHPAITRERARDLQPDSDLGTRLVVTGCQTLTAVDKSRALDRAQTVAQTMVDTGLIAGGCIFLQGRARVCGTADMKPTQDKGYLYA</sequence>
<dbReference type="InterPro" id="IPR007183">
    <property type="entry name" value="UPF0280"/>
</dbReference>
<organism evidence="1 2">
    <name type="scientific">Halocynthiibacter styelae</name>
    <dbReference type="NCBI Taxonomy" id="2761955"/>
    <lineage>
        <taxon>Bacteria</taxon>
        <taxon>Pseudomonadati</taxon>
        <taxon>Pseudomonadota</taxon>
        <taxon>Alphaproteobacteria</taxon>
        <taxon>Rhodobacterales</taxon>
        <taxon>Paracoccaceae</taxon>
        <taxon>Halocynthiibacter</taxon>
    </lineage>
</organism>
<evidence type="ECO:0000313" key="2">
    <source>
        <dbReference type="Proteomes" id="UP000640583"/>
    </source>
</evidence>
<protein>
    <submittedName>
        <fullName evidence="1">UPF0280 family protein</fullName>
    </submittedName>
</protein>
<accession>A0A8J7LNV2</accession>
<dbReference type="InterPro" id="IPR003374">
    <property type="entry name" value="ApbE-like_sf"/>
</dbReference>
<comment type="caution">
    <text evidence="1">The sequence shown here is derived from an EMBL/GenBank/DDBJ whole genome shotgun (WGS) entry which is preliminary data.</text>
</comment>
<evidence type="ECO:0000313" key="1">
    <source>
        <dbReference type="EMBL" id="MBI1492671.1"/>
    </source>
</evidence>
<dbReference type="Proteomes" id="UP000640583">
    <property type="component" value="Unassembled WGS sequence"/>
</dbReference>
<dbReference type="SUPFAM" id="SSF143631">
    <property type="entry name" value="ApbE-like"/>
    <property type="match status" value="1"/>
</dbReference>
<proteinExistence type="predicted"/>
<dbReference type="RefSeq" id="WP_228847582.1">
    <property type="nucleotide sequence ID" value="NZ_JADCKQ010000002.1"/>
</dbReference>
<dbReference type="Gene3D" id="3.10.520.10">
    <property type="entry name" value="ApbE-like domains"/>
    <property type="match status" value="1"/>
</dbReference>
<dbReference type="PIRSF" id="PIRSF006421">
    <property type="entry name" value="UCP006421"/>
    <property type="match status" value="1"/>
</dbReference>
<dbReference type="NCBIfam" id="NF003322">
    <property type="entry name" value="PRK04334.1-2"/>
    <property type="match status" value="1"/>
</dbReference>